<dbReference type="PaxDb" id="243275-TDE_0951"/>
<evidence type="ECO:0000256" key="7">
    <source>
        <dbReference type="ARBA" id="ARBA00023139"/>
    </source>
</evidence>
<evidence type="ECO:0000256" key="2">
    <source>
        <dbReference type="ARBA" id="ARBA00008610"/>
    </source>
</evidence>
<feature type="signal peptide" evidence="9">
    <location>
        <begin position="1"/>
        <end position="24"/>
    </location>
</feature>
<evidence type="ECO:0000256" key="5">
    <source>
        <dbReference type="ARBA" id="ARBA00022729"/>
    </source>
</evidence>
<protein>
    <submittedName>
        <fullName evidence="11">Lipoprotein, putative</fullName>
    </submittedName>
</protein>
<organism evidence="11 12">
    <name type="scientific">Treponema denticola (strain ATCC 35405 / DSM 14222 / CIP 103919 / JCM 8153 / KCTC 15104)</name>
    <dbReference type="NCBI Taxonomy" id="243275"/>
    <lineage>
        <taxon>Bacteria</taxon>
        <taxon>Pseudomonadati</taxon>
        <taxon>Spirochaetota</taxon>
        <taxon>Spirochaetia</taxon>
        <taxon>Spirochaetales</taxon>
        <taxon>Treponemataceae</taxon>
        <taxon>Treponema</taxon>
    </lineage>
</organism>
<name>Q73P48_TREDE</name>
<dbReference type="Gene3D" id="3.40.50.2300">
    <property type="match status" value="2"/>
</dbReference>
<comment type="subcellular location">
    <subcellularLocation>
        <location evidence="1">Cell membrane</location>
        <topology evidence="1">Lipid-anchor</topology>
    </subcellularLocation>
</comment>
<dbReference type="KEGG" id="tde:TDE_0951"/>
<evidence type="ECO:0000256" key="8">
    <source>
        <dbReference type="ARBA" id="ARBA00023288"/>
    </source>
</evidence>
<dbReference type="Pfam" id="PF02608">
    <property type="entry name" value="Bmp"/>
    <property type="match status" value="1"/>
</dbReference>
<dbReference type="HOGENOM" id="CLU_038813_0_1_12"/>
<sequence length="348" mass="37935">MSAMRKIINFILFASFLLAVFSCAKTENLQKEKEIAIAVFVPGVRAESPVYDMLSSGVEEAVASAIGNGKKVSLKILEAGTNQAEWGTKLTSLAVDGKYDLIVSSNPAMPGIAAPISKQFPNQKFLLLDAYSEGNPMITTFRYNQREQAYIAGHISALVSLSKMEFANPEKKIGLIAGQEYPAMMNIILPAFIEGAKAVDPEFTVDFKIVGNWYDAAKGAELARAMYKNGADVIMPISGGANQGVLAAAKELGFYVSWFDDNGYAKAKGYVISSSEMKQKKLAYEQILNFIDGKLQEGTASTLGIKEGYVNFVSDDEIYIQTVPEEIRKQQDEILKKIVDGSLDLSVK</sequence>
<keyword evidence="5 9" id="KW-0732">Signal</keyword>
<keyword evidence="4" id="KW-1003">Cell membrane</keyword>
<feature type="chain" id="PRO_5004285877" evidence="9">
    <location>
        <begin position="25"/>
        <end position="348"/>
    </location>
</feature>
<reference evidence="11 12" key="1">
    <citation type="journal article" date="2004" name="Proc. Natl. Acad. Sci. U.S.A.">
        <title>Comparison of the genome of the oral pathogen Treponema denticola with other spirochete genomes.</title>
        <authorList>
            <person name="Seshadri R."/>
            <person name="Myers G.S."/>
            <person name="Tettelin H."/>
            <person name="Eisen J.A."/>
            <person name="Heidelberg J.F."/>
            <person name="Dodson R.J."/>
            <person name="Davidsen T.M."/>
            <person name="DeBoy R.T."/>
            <person name="Fouts D.E."/>
            <person name="Haft D.H."/>
            <person name="Selengut J."/>
            <person name="Ren Q."/>
            <person name="Brinkac L.M."/>
            <person name="Madupu R."/>
            <person name="Kolonay J."/>
            <person name="Durkin S.A."/>
            <person name="Daugherty S.C."/>
            <person name="Shetty J."/>
            <person name="Shvartsbeyn A."/>
            <person name="Gebregeorgis E."/>
            <person name="Geer K."/>
            <person name="Tsegaye G."/>
            <person name="Malek J."/>
            <person name="Ayodeji B."/>
            <person name="Shatsman S."/>
            <person name="McLeod M.P."/>
            <person name="Smajs D."/>
            <person name="Howell J.K."/>
            <person name="Pal S."/>
            <person name="Amin A."/>
            <person name="Vashisth P."/>
            <person name="McNeill T.Z."/>
            <person name="Xiang Q."/>
            <person name="Sodergren E."/>
            <person name="Baca E."/>
            <person name="Weinstock G.M."/>
            <person name="Norris S.J."/>
            <person name="Fraser C.M."/>
            <person name="Paulsen I.T."/>
        </authorList>
    </citation>
    <scope>NUCLEOTIDE SEQUENCE [LARGE SCALE GENOMIC DNA]</scope>
    <source>
        <strain evidence="12">ATCC 35405 / DSM 14222 / CIP 103919 / JCM 8153 / KCTC 15104</strain>
    </source>
</reference>
<keyword evidence="12" id="KW-1185">Reference proteome</keyword>
<feature type="domain" description="ABC transporter substrate-binding protein PnrA-like" evidence="10">
    <location>
        <begin position="36"/>
        <end position="338"/>
    </location>
</feature>
<evidence type="ECO:0000256" key="1">
    <source>
        <dbReference type="ARBA" id="ARBA00004193"/>
    </source>
</evidence>
<dbReference type="Proteomes" id="UP000008212">
    <property type="component" value="Chromosome"/>
</dbReference>
<dbReference type="AlphaFoldDB" id="Q73P48"/>
<dbReference type="GO" id="GO:0005886">
    <property type="term" value="C:plasma membrane"/>
    <property type="evidence" value="ECO:0007669"/>
    <property type="project" value="UniProtKB-SubCell"/>
</dbReference>
<evidence type="ECO:0000313" key="12">
    <source>
        <dbReference type="Proteomes" id="UP000008212"/>
    </source>
</evidence>
<evidence type="ECO:0000256" key="4">
    <source>
        <dbReference type="ARBA" id="ARBA00022475"/>
    </source>
</evidence>
<comment type="similarity">
    <text evidence="2">Belongs to the BMP lipoprotein family.</text>
</comment>
<evidence type="ECO:0000256" key="9">
    <source>
        <dbReference type="SAM" id="SignalP"/>
    </source>
</evidence>
<dbReference type="InterPro" id="IPR003760">
    <property type="entry name" value="PnrA-like"/>
</dbReference>
<proteinExistence type="inferred from homology"/>
<keyword evidence="8 11" id="KW-0449">Lipoprotein</keyword>
<dbReference type="STRING" id="243275.TDE_0951"/>
<keyword evidence="6" id="KW-0472">Membrane</keyword>
<dbReference type="EMBL" id="AE017226">
    <property type="protein sequence ID" value="AAS11442.1"/>
    <property type="molecule type" value="Genomic_DNA"/>
</dbReference>
<accession>Q73P48</accession>
<dbReference type="PATRIC" id="fig|243275.7.peg.915"/>
<dbReference type="OrthoDB" id="356014at2"/>
<evidence type="ECO:0000259" key="10">
    <source>
        <dbReference type="Pfam" id="PF02608"/>
    </source>
</evidence>
<evidence type="ECO:0000313" key="11">
    <source>
        <dbReference type="EMBL" id="AAS11442.1"/>
    </source>
</evidence>
<dbReference type="PROSITE" id="PS51257">
    <property type="entry name" value="PROKAR_LIPOPROTEIN"/>
    <property type="match status" value="1"/>
</dbReference>
<dbReference type="InterPro" id="IPR028082">
    <property type="entry name" value="Peripla_BP_I"/>
</dbReference>
<keyword evidence="3" id="KW-0813">Transport</keyword>
<keyword evidence="7" id="KW-0564">Palmitate</keyword>
<gene>
    <name evidence="11" type="ordered locus">TDE_0951</name>
</gene>
<dbReference type="eggNOG" id="COG1744">
    <property type="taxonomic scope" value="Bacteria"/>
</dbReference>
<dbReference type="PANTHER" id="PTHR34296:SF2">
    <property type="entry name" value="ABC TRANSPORTER GUANOSINE-BINDING PROTEIN NUPN"/>
    <property type="match status" value="1"/>
</dbReference>
<evidence type="ECO:0000256" key="3">
    <source>
        <dbReference type="ARBA" id="ARBA00022448"/>
    </source>
</evidence>
<dbReference type="PANTHER" id="PTHR34296">
    <property type="entry name" value="TRANSCRIPTIONAL ACTIVATOR PROTEIN MED"/>
    <property type="match status" value="1"/>
</dbReference>
<dbReference type="InterPro" id="IPR050957">
    <property type="entry name" value="BMP_lipoprotein"/>
</dbReference>
<dbReference type="SUPFAM" id="SSF53822">
    <property type="entry name" value="Periplasmic binding protein-like I"/>
    <property type="match status" value="1"/>
</dbReference>
<evidence type="ECO:0000256" key="6">
    <source>
        <dbReference type="ARBA" id="ARBA00023136"/>
    </source>
</evidence>